<proteinExistence type="predicted"/>
<protein>
    <submittedName>
        <fullName evidence="2">N-acetyltransferase</fullName>
    </submittedName>
</protein>
<dbReference type="KEGG" id="kco:BWI95_00145"/>
<dbReference type="AlphaFoldDB" id="A0A807L7M1"/>
<sequence>MDIEIATQVTEQDKEELLSGLRRYNQQFIDGSGWGQVGIYSRNEAGAMIGGLIGTQKGLWLCIDFLWVSEEARGARLGSTLIRTAEEQAQRMGCRHAQVDTVSFQALPFYLKQGYELKLSLPDFPEEGMQRHYLIKLNLNEPR</sequence>
<reference evidence="2 3" key="1">
    <citation type="submission" date="2017-01" db="EMBL/GenBank/DDBJ databases">
        <authorList>
            <person name="Cao J.-M."/>
        </authorList>
    </citation>
    <scope>NUCLEOTIDE SEQUENCE [LARGE SCALE GENOMIC DNA]</scope>
    <source>
        <strain evidence="2 3">888-76</strain>
    </source>
</reference>
<dbReference type="Gene3D" id="3.40.630.30">
    <property type="match status" value="1"/>
</dbReference>
<dbReference type="GO" id="GO:0016747">
    <property type="term" value="F:acyltransferase activity, transferring groups other than amino-acyl groups"/>
    <property type="evidence" value="ECO:0007669"/>
    <property type="project" value="InterPro"/>
</dbReference>
<dbReference type="Pfam" id="PF00583">
    <property type="entry name" value="Acetyltransf_1"/>
    <property type="match status" value="1"/>
</dbReference>
<dbReference type="InterPro" id="IPR000182">
    <property type="entry name" value="GNAT_dom"/>
</dbReference>
<dbReference type="PROSITE" id="PS51186">
    <property type="entry name" value="GNAT"/>
    <property type="match status" value="1"/>
</dbReference>
<keyword evidence="2" id="KW-0808">Transferase</keyword>
<feature type="domain" description="N-acetyltransferase" evidence="1">
    <location>
        <begin position="1"/>
        <end position="140"/>
    </location>
</feature>
<keyword evidence="3" id="KW-1185">Reference proteome</keyword>
<dbReference type="Proteomes" id="UP000187148">
    <property type="component" value="Chromosome"/>
</dbReference>
<organism evidence="2 3">
    <name type="scientific">Kosakonia cowanii JCM 10956 = DSM 18146</name>
    <dbReference type="NCBI Taxonomy" id="1300165"/>
    <lineage>
        <taxon>Bacteria</taxon>
        <taxon>Pseudomonadati</taxon>
        <taxon>Pseudomonadota</taxon>
        <taxon>Gammaproteobacteria</taxon>
        <taxon>Enterobacterales</taxon>
        <taxon>Enterobacteriaceae</taxon>
        <taxon>Kosakonia</taxon>
    </lineage>
</organism>
<gene>
    <name evidence="2" type="ORF">BWI95_00145</name>
</gene>
<dbReference type="CDD" id="cd04301">
    <property type="entry name" value="NAT_SF"/>
    <property type="match status" value="1"/>
</dbReference>
<evidence type="ECO:0000313" key="3">
    <source>
        <dbReference type="Proteomes" id="UP000187148"/>
    </source>
</evidence>
<dbReference type="EMBL" id="CP019445">
    <property type="protein sequence ID" value="APZ03604.1"/>
    <property type="molecule type" value="Genomic_DNA"/>
</dbReference>
<dbReference type="SUPFAM" id="SSF55729">
    <property type="entry name" value="Acyl-CoA N-acyltransferases (Nat)"/>
    <property type="match status" value="1"/>
</dbReference>
<evidence type="ECO:0000313" key="2">
    <source>
        <dbReference type="EMBL" id="APZ03604.1"/>
    </source>
</evidence>
<accession>A0A807L7M1</accession>
<dbReference type="RefSeq" id="WP_054803508.1">
    <property type="nucleotide sequence ID" value="NZ_CP019445.1"/>
</dbReference>
<dbReference type="InterPro" id="IPR016181">
    <property type="entry name" value="Acyl_CoA_acyltransferase"/>
</dbReference>
<name>A0A807L7M1_9ENTR</name>
<evidence type="ECO:0000259" key="1">
    <source>
        <dbReference type="PROSITE" id="PS51186"/>
    </source>
</evidence>